<dbReference type="EMBL" id="KN840442">
    <property type="protein sequence ID" value="KIP12079.1"/>
    <property type="molecule type" value="Genomic_DNA"/>
</dbReference>
<reference evidence="2 3" key="1">
    <citation type="journal article" date="2014" name="PLoS Genet.">
        <title>Analysis of the Phlebiopsis gigantea genome, transcriptome and secretome provides insight into its pioneer colonization strategies of wood.</title>
        <authorList>
            <person name="Hori C."/>
            <person name="Ishida T."/>
            <person name="Igarashi K."/>
            <person name="Samejima M."/>
            <person name="Suzuki H."/>
            <person name="Master E."/>
            <person name="Ferreira P."/>
            <person name="Ruiz-Duenas F.J."/>
            <person name="Held B."/>
            <person name="Canessa P."/>
            <person name="Larrondo L.F."/>
            <person name="Schmoll M."/>
            <person name="Druzhinina I.S."/>
            <person name="Kubicek C.P."/>
            <person name="Gaskell J.A."/>
            <person name="Kersten P."/>
            <person name="St John F."/>
            <person name="Glasner J."/>
            <person name="Sabat G."/>
            <person name="Splinter BonDurant S."/>
            <person name="Syed K."/>
            <person name="Yadav J."/>
            <person name="Mgbeahuruike A.C."/>
            <person name="Kovalchuk A."/>
            <person name="Asiegbu F.O."/>
            <person name="Lackner G."/>
            <person name="Hoffmeister D."/>
            <person name="Rencoret J."/>
            <person name="Gutierrez A."/>
            <person name="Sun H."/>
            <person name="Lindquist E."/>
            <person name="Barry K."/>
            <person name="Riley R."/>
            <person name="Grigoriev I.V."/>
            <person name="Henrissat B."/>
            <person name="Kues U."/>
            <person name="Berka R.M."/>
            <person name="Martinez A.T."/>
            <person name="Covert S.F."/>
            <person name="Blanchette R.A."/>
            <person name="Cullen D."/>
        </authorList>
    </citation>
    <scope>NUCLEOTIDE SEQUENCE [LARGE SCALE GENOMIC DNA]</scope>
    <source>
        <strain evidence="2 3">11061_1 CR5-6</strain>
    </source>
</reference>
<accession>A0A0C3P2E9</accession>
<feature type="compositionally biased region" description="Polar residues" evidence="1">
    <location>
        <begin position="1"/>
        <end position="11"/>
    </location>
</feature>
<keyword evidence="3" id="KW-1185">Reference proteome</keyword>
<proteinExistence type="predicted"/>
<evidence type="ECO:0000313" key="2">
    <source>
        <dbReference type="EMBL" id="KIP12079.1"/>
    </source>
</evidence>
<gene>
    <name evidence="2" type="ORF">PHLGIDRAFT_400628</name>
</gene>
<organism evidence="2 3">
    <name type="scientific">Phlebiopsis gigantea (strain 11061_1 CR5-6)</name>
    <name type="common">White-rot fungus</name>
    <name type="synonym">Peniophora gigantea</name>
    <dbReference type="NCBI Taxonomy" id="745531"/>
    <lineage>
        <taxon>Eukaryota</taxon>
        <taxon>Fungi</taxon>
        <taxon>Dikarya</taxon>
        <taxon>Basidiomycota</taxon>
        <taxon>Agaricomycotina</taxon>
        <taxon>Agaricomycetes</taxon>
        <taxon>Polyporales</taxon>
        <taxon>Phanerochaetaceae</taxon>
        <taxon>Phlebiopsis</taxon>
    </lineage>
</organism>
<name>A0A0C3P2E9_PHLG1</name>
<evidence type="ECO:0000256" key="1">
    <source>
        <dbReference type="SAM" id="MobiDB-lite"/>
    </source>
</evidence>
<protein>
    <submittedName>
        <fullName evidence="2">Uncharacterized protein</fullName>
    </submittedName>
</protein>
<dbReference type="Proteomes" id="UP000053257">
    <property type="component" value="Unassembled WGS sequence"/>
</dbReference>
<evidence type="ECO:0000313" key="3">
    <source>
        <dbReference type="Proteomes" id="UP000053257"/>
    </source>
</evidence>
<dbReference type="HOGENOM" id="CLU_1058101_0_0_1"/>
<feature type="region of interest" description="Disordered" evidence="1">
    <location>
        <begin position="144"/>
        <end position="169"/>
    </location>
</feature>
<feature type="region of interest" description="Disordered" evidence="1">
    <location>
        <begin position="1"/>
        <end position="34"/>
    </location>
</feature>
<sequence length="263" mass="27627">MSRHTFNQNDAGSVPRPLPSTPVRSENAKDRASPAQLLKTIAIHASARKARATPPPTRHPFGDLTMNTPTNNIMIAKGVSTVATSATAKPALAAEPTSKSILKHVPSTGATLGASVSWCPSTHVYPLVRTSARRPTKREVLYETAQPRLPSPVRPATLRDRGPSGDENTAEDYAARYLAGQVPPPSLPLTGFAVVEPPPCVDAERSMSEDVARALAGMYGLLAISSLDSRSFEAGASALEPGSLSAAISAESLENCRVVAMGE</sequence>
<dbReference type="AlphaFoldDB" id="A0A0C3P2E9"/>